<dbReference type="AlphaFoldDB" id="A0A8A1LHB7"/>
<evidence type="ECO:0000313" key="3">
    <source>
        <dbReference type="Proteomes" id="UP000663419"/>
    </source>
</evidence>
<evidence type="ECO:0000313" key="2">
    <source>
        <dbReference type="EMBL" id="QSS51844.1"/>
    </source>
</evidence>
<protein>
    <submittedName>
        <fullName evidence="2">Uncharacterized protein</fullName>
    </submittedName>
</protein>
<evidence type="ECO:0000256" key="1">
    <source>
        <dbReference type="SAM" id="Phobius"/>
    </source>
</evidence>
<keyword evidence="1" id="KW-1133">Transmembrane helix</keyword>
<dbReference type="VEuPathDB" id="FungiDB:I7I53_07279"/>
<feature type="transmembrane region" description="Helical" evidence="1">
    <location>
        <begin position="32"/>
        <end position="53"/>
    </location>
</feature>
<keyword evidence="1" id="KW-0812">Transmembrane</keyword>
<dbReference type="EMBL" id="CP069103">
    <property type="protein sequence ID" value="QSS51844.1"/>
    <property type="molecule type" value="Genomic_DNA"/>
</dbReference>
<sequence>MVLLTVVAEVEQAAKGGISMNWDEMHMYLHNYSVLLLFLFVLRVAGTLAFWPFMKPLCC</sequence>
<dbReference type="Proteomes" id="UP000663419">
    <property type="component" value="Chromosome 2"/>
</dbReference>
<organism evidence="2 3">
    <name type="scientific">Ajellomyces capsulatus (strain H88)</name>
    <name type="common">Darling's disease fungus</name>
    <name type="synonym">Histoplasma capsulatum</name>
    <dbReference type="NCBI Taxonomy" id="544711"/>
    <lineage>
        <taxon>Eukaryota</taxon>
        <taxon>Fungi</taxon>
        <taxon>Dikarya</taxon>
        <taxon>Ascomycota</taxon>
        <taxon>Pezizomycotina</taxon>
        <taxon>Eurotiomycetes</taxon>
        <taxon>Eurotiomycetidae</taxon>
        <taxon>Onygenales</taxon>
        <taxon>Ajellomycetaceae</taxon>
        <taxon>Histoplasma</taxon>
    </lineage>
</organism>
<accession>A0A8A1LHB7</accession>
<name>A0A8A1LHB7_AJEC8</name>
<proteinExistence type="predicted"/>
<gene>
    <name evidence="2" type="ORF">I7I53_07279</name>
</gene>
<keyword evidence="1" id="KW-0472">Membrane</keyword>
<reference evidence="2" key="1">
    <citation type="submission" date="2021-01" db="EMBL/GenBank/DDBJ databases">
        <title>Chromosome-level genome assembly of a human fungal pathogen reveals clustering of transcriptionally co-regulated genes.</title>
        <authorList>
            <person name="Voorhies M."/>
            <person name="Cohen S."/>
            <person name="Shea T.P."/>
            <person name="Petrus S."/>
            <person name="Munoz J.F."/>
            <person name="Poplawski S."/>
            <person name="Goldman W.E."/>
            <person name="Michael T."/>
            <person name="Cuomo C.A."/>
            <person name="Sil A."/>
            <person name="Beyhan S."/>
        </authorList>
    </citation>
    <scope>NUCLEOTIDE SEQUENCE</scope>
    <source>
        <strain evidence="2">H88</strain>
    </source>
</reference>